<keyword evidence="2" id="KW-1185">Reference proteome</keyword>
<feature type="non-terminal residue" evidence="1">
    <location>
        <position position="1"/>
    </location>
</feature>
<proteinExistence type="predicted"/>
<dbReference type="AlphaFoldDB" id="A0A5J9UKH9"/>
<reference evidence="1 2" key="1">
    <citation type="journal article" date="2019" name="Sci. Rep.">
        <title>A high-quality genome of Eragrostis curvula grass provides insights into Poaceae evolution and supports new strategies to enhance forage quality.</title>
        <authorList>
            <person name="Carballo J."/>
            <person name="Santos B.A.C.M."/>
            <person name="Zappacosta D."/>
            <person name="Garbus I."/>
            <person name="Selva J.P."/>
            <person name="Gallo C.A."/>
            <person name="Diaz A."/>
            <person name="Albertini E."/>
            <person name="Caccamo M."/>
            <person name="Echenique V."/>
        </authorList>
    </citation>
    <scope>NUCLEOTIDE SEQUENCE [LARGE SCALE GENOMIC DNA]</scope>
    <source>
        <strain evidence="2">cv. Victoria</strain>
        <tissue evidence="1">Leaf</tissue>
    </source>
</reference>
<name>A0A5J9UKH9_9POAL</name>
<dbReference type="Gramene" id="TVU24279">
    <property type="protein sequence ID" value="TVU24279"/>
    <property type="gene ID" value="EJB05_26701"/>
</dbReference>
<protein>
    <submittedName>
        <fullName evidence="1">Uncharacterized protein</fullName>
    </submittedName>
</protein>
<evidence type="ECO:0000313" key="2">
    <source>
        <dbReference type="Proteomes" id="UP000324897"/>
    </source>
</evidence>
<gene>
    <name evidence="1" type="ORF">EJB05_26701</name>
</gene>
<accession>A0A5J9UKH9</accession>
<sequence length="69" mass="7730">MADAAKMVLSQDVEVYSLLGFAFGNIDFGSGVPFFHTRGVYAYVNLFRRDMDVFKNCCYSLLAAADSRF</sequence>
<organism evidence="1 2">
    <name type="scientific">Eragrostis curvula</name>
    <name type="common">weeping love grass</name>
    <dbReference type="NCBI Taxonomy" id="38414"/>
    <lineage>
        <taxon>Eukaryota</taxon>
        <taxon>Viridiplantae</taxon>
        <taxon>Streptophyta</taxon>
        <taxon>Embryophyta</taxon>
        <taxon>Tracheophyta</taxon>
        <taxon>Spermatophyta</taxon>
        <taxon>Magnoliopsida</taxon>
        <taxon>Liliopsida</taxon>
        <taxon>Poales</taxon>
        <taxon>Poaceae</taxon>
        <taxon>PACMAD clade</taxon>
        <taxon>Chloridoideae</taxon>
        <taxon>Eragrostideae</taxon>
        <taxon>Eragrostidinae</taxon>
        <taxon>Eragrostis</taxon>
    </lineage>
</organism>
<evidence type="ECO:0000313" key="1">
    <source>
        <dbReference type="EMBL" id="TVU24279.1"/>
    </source>
</evidence>
<comment type="caution">
    <text evidence="1">The sequence shown here is derived from an EMBL/GenBank/DDBJ whole genome shotgun (WGS) entry which is preliminary data.</text>
</comment>
<dbReference type="OrthoDB" id="689578at2759"/>
<dbReference type="EMBL" id="RWGY01000013">
    <property type="protein sequence ID" value="TVU24279.1"/>
    <property type="molecule type" value="Genomic_DNA"/>
</dbReference>
<dbReference type="Proteomes" id="UP000324897">
    <property type="component" value="Chromosome 2"/>
</dbReference>